<evidence type="ECO:0000313" key="2">
    <source>
        <dbReference type="EMBL" id="KKO08502.1"/>
    </source>
</evidence>
<evidence type="ECO:0000256" key="1">
    <source>
        <dbReference type="SAM" id="MobiDB-lite"/>
    </source>
</evidence>
<gene>
    <name evidence="2" type="ORF">LCGC14_0044400</name>
</gene>
<accession>A0A0F9Y981</accession>
<sequence>MLSMLSRFKRRSPDPELPRFPDRGEAAAWMRSKVLQTRQRSDQDAQRLFDPTSGDYLPTSVHIGSYFDEEALASYRTLKAEFPDLVAASLNEPMAFCVSRIADPEDLQAHAHRIGV</sequence>
<dbReference type="AlphaFoldDB" id="A0A0F9Y981"/>
<comment type="caution">
    <text evidence="2">The sequence shown here is derived from an EMBL/GenBank/DDBJ whole genome shotgun (WGS) entry which is preliminary data.</text>
</comment>
<dbReference type="EMBL" id="LAZR01000009">
    <property type="protein sequence ID" value="KKO08502.1"/>
    <property type="molecule type" value="Genomic_DNA"/>
</dbReference>
<feature type="region of interest" description="Disordered" evidence="1">
    <location>
        <begin position="1"/>
        <end position="54"/>
    </location>
</feature>
<organism evidence="2">
    <name type="scientific">marine sediment metagenome</name>
    <dbReference type="NCBI Taxonomy" id="412755"/>
    <lineage>
        <taxon>unclassified sequences</taxon>
        <taxon>metagenomes</taxon>
        <taxon>ecological metagenomes</taxon>
    </lineage>
</organism>
<proteinExistence type="predicted"/>
<protein>
    <submittedName>
        <fullName evidence="2">Uncharacterized protein</fullName>
    </submittedName>
</protein>
<feature type="compositionally biased region" description="Basic and acidic residues" evidence="1">
    <location>
        <begin position="11"/>
        <end position="25"/>
    </location>
</feature>
<reference evidence="2" key="1">
    <citation type="journal article" date="2015" name="Nature">
        <title>Complex archaea that bridge the gap between prokaryotes and eukaryotes.</title>
        <authorList>
            <person name="Spang A."/>
            <person name="Saw J.H."/>
            <person name="Jorgensen S.L."/>
            <person name="Zaremba-Niedzwiedzka K."/>
            <person name="Martijn J."/>
            <person name="Lind A.E."/>
            <person name="van Eijk R."/>
            <person name="Schleper C."/>
            <person name="Guy L."/>
            <person name="Ettema T.J."/>
        </authorList>
    </citation>
    <scope>NUCLEOTIDE SEQUENCE</scope>
</reference>
<name>A0A0F9Y981_9ZZZZ</name>